<comment type="caution">
    <text evidence="5">The sequence shown here is derived from an EMBL/GenBank/DDBJ whole genome shotgun (WGS) entry which is preliminary data.</text>
</comment>
<gene>
    <name evidence="5" type="ORF">J0A67_11380</name>
</gene>
<feature type="domain" description="Glycosyltransferase 2-like" evidence="4">
    <location>
        <begin position="6"/>
        <end position="174"/>
    </location>
</feature>
<evidence type="ECO:0000313" key="6">
    <source>
        <dbReference type="Proteomes" id="UP000664698"/>
    </source>
</evidence>
<dbReference type="Proteomes" id="UP000664698">
    <property type="component" value="Unassembled WGS sequence"/>
</dbReference>
<protein>
    <submittedName>
        <fullName evidence="5">Glycosyltransferase family 2 protein</fullName>
    </submittedName>
</protein>
<reference evidence="5 6" key="1">
    <citation type="submission" date="2021-03" db="EMBL/GenBank/DDBJ databases">
        <title>novel species isolated from a fishpond in China.</title>
        <authorList>
            <person name="Lu H."/>
            <person name="Cai Z."/>
        </authorList>
    </citation>
    <scope>NUCLEOTIDE SEQUENCE [LARGE SCALE GENOMIC DNA]</scope>
    <source>
        <strain evidence="5 6">JCM 31546</strain>
    </source>
</reference>
<dbReference type="PANTHER" id="PTHR43179:SF12">
    <property type="entry name" value="GALACTOFURANOSYLTRANSFERASE GLFT2"/>
    <property type="match status" value="1"/>
</dbReference>
<dbReference type="RefSeq" id="WP_206569451.1">
    <property type="nucleotide sequence ID" value="NZ_JAFKCW010000002.1"/>
</dbReference>
<keyword evidence="3" id="KW-0808">Transferase</keyword>
<evidence type="ECO:0000256" key="2">
    <source>
        <dbReference type="ARBA" id="ARBA00022676"/>
    </source>
</evidence>
<dbReference type="InterPro" id="IPR029044">
    <property type="entry name" value="Nucleotide-diphossugar_trans"/>
</dbReference>
<dbReference type="SUPFAM" id="SSF53448">
    <property type="entry name" value="Nucleotide-diphospho-sugar transferases"/>
    <property type="match status" value="1"/>
</dbReference>
<dbReference type="EMBL" id="JAFKCW010000002">
    <property type="protein sequence ID" value="MBN7801466.1"/>
    <property type="molecule type" value="Genomic_DNA"/>
</dbReference>
<evidence type="ECO:0000259" key="4">
    <source>
        <dbReference type="Pfam" id="PF00535"/>
    </source>
</evidence>
<keyword evidence="2" id="KW-0328">Glycosyltransferase</keyword>
<dbReference type="InterPro" id="IPR001173">
    <property type="entry name" value="Glyco_trans_2-like"/>
</dbReference>
<comment type="similarity">
    <text evidence="1">Belongs to the glycosyltransferase 2 family.</text>
</comment>
<dbReference type="Pfam" id="PF00535">
    <property type="entry name" value="Glycos_transf_2"/>
    <property type="match status" value="1"/>
</dbReference>
<name>A0ABS3BRF1_9BACT</name>
<evidence type="ECO:0000256" key="3">
    <source>
        <dbReference type="ARBA" id="ARBA00022679"/>
    </source>
</evidence>
<keyword evidence="6" id="KW-1185">Reference proteome</keyword>
<organism evidence="5 6">
    <name type="scientific">Algoriphagus aestuariicola</name>
    <dbReference type="NCBI Taxonomy" id="1852016"/>
    <lineage>
        <taxon>Bacteria</taxon>
        <taxon>Pseudomonadati</taxon>
        <taxon>Bacteroidota</taxon>
        <taxon>Cytophagia</taxon>
        <taxon>Cytophagales</taxon>
        <taxon>Cyclobacteriaceae</taxon>
        <taxon>Algoriphagus</taxon>
    </lineage>
</organism>
<evidence type="ECO:0000256" key="1">
    <source>
        <dbReference type="ARBA" id="ARBA00006739"/>
    </source>
</evidence>
<sequence length="328" mass="37637">MNLSLSVVLPNYNGRALLEAFLPCTFQALDDSGLSYEFIIVDDGSDDGSMEFIASNYPQIKVLENGANGGFSYSCNRGIYEAKNQLIFLVNSDIRLSPDYFKGQLEYFNDPKTFGVMGKILNGDGSKLEIGAKIARRRGKVLKTDRFYLPDTNSNSAPTLFLSGANALIDRQKLLELGGFDELYSPFYAEDLDLGVRAWRMGWKCYFHEQSTCFHMGSATMKSQIQKSWVKTVYFRNRMLFHAVHLEKDELFQWKAQTILFDVLPKLLIGKTWIWKSFQAFRQLESKISESRRKLNNQLQKNPDAKSLRDIEREFQLLLDSQKAVLKF</sequence>
<proteinExistence type="inferred from homology"/>
<evidence type="ECO:0000313" key="5">
    <source>
        <dbReference type="EMBL" id="MBN7801466.1"/>
    </source>
</evidence>
<dbReference type="PANTHER" id="PTHR43179">
    <property type="entry name" value="RHAMNOSYLTRANSFERASE WBBL"/>
    <property type="match status" value="1"/>
</dbReference>
<dbReference type="CDD" id="cd04186">
    <property type="entry name" value="GT_2_like_c"/>
    <property type="match status" value="1"/>
</dbReference>
<dbReference type="Gene3D" id="3.90.550.10">
    <property type="entry name" value="Spore Coat Polysaccharide Biosynthesis Protein SpsA, Chain A"/>
    <property type="match status" value="1"/>
</dbReference>
<accession>A0ABS3BRF1</accession>